<dbReference type="InterPro" id="IPR001478">
    <property type="entry name" value="PDZ"/>
</dbReference>
<gene>
    <name evidence="3" type="ORF">NQ317_005438</name>
</gene>
<evidence type="ECO:0000313" key="3">
    <source>
        <dbReference type="EMBL" id="KAJ8977705.1"/>
    </source>
</evidence>
<sequence>MFLFVAGDSDAAVELREEKYEIHIERSQTGLGLSIAGGRGSTPFKGDDEGIFISRVTESGPADLAGLRVGDKVSTVNGVSVIGVSHYDAVEVLKASGPVLILEVTREVTKLVRPPNNKPEPPQPPKPETYQVPPPPLPPSKTASGLGFSIAGGKGSQPFKADSDAIYVSRITDGGVADRDGKLALGDRVVSINGVDLSGATHNQAVSMLTGLERFVRLTVEREVPADKSNAGESPSPGLQQSPRLFGLPKPYTGLYAANSYMANRPTYGGYRRSLEVDKKVSESPEPIKPHTPPQSTPETPKTNGIDHAPRQEAPKPAPRRLNSSSSESSTTPKLTSNRNTAPTAQKDVPAPQNNTKHNNHAQNNHNKTSSTSSLDDEQVLPKPITNEEFQAMIPAHFLKKSSTTNTTSSSSNTNKNGEQPVANSVTTVTIKRPDPIELPPAPTGPGRVTETITKSTFTETVVTRITDNELVVPLIIEAQSGRWESDAAVRLRRENTCYEGEAETEAYFDCVCRISELTDGLFQSLQDVTLSKLGGSLGFSIIGGTDHSSIPFGAKEPGIFISHMVPGGTAAKSGKLRVGDRILKVNGTDVTQATHQEAVMELLRPGDCITLTIRHDPLPEGFQEVETVSVFLLVFIFYKQLMVSYMNPMELVIEKTDTEKLGMHIKGGLQGQRGNPLDRSDEGVFVSKINSVGAARRDGRLRAGMRLIEVNGKSLLGATHQEAVNALRSCGNVIHLVVCKGYDRGDLDKAVQEGRLTRAGSISSRSQSVSSLDIPDEDVQQEQKMKSELIQFEKEEAEKRLQPIYQSEEEFSVVEKPPSPADKVLDVVRAVETLAHGPNENSIPPKSPNSELKTTTIVMSKHTLATQQTT</sequence>
<name>A0ABQ9JJL9_9CUCU</name>
<feature type="region of interest" description="Disordered" evidence="1">
    <location>
        <begin position="112"/>
        <end position="149"/>
    </location>
</feature>
<feature type="domain" description="PDZ" evidence="2">
    <location>
        <begin position="528"/>
        <end position="618"/>
    </location>
</feature>
<dbReference type="InterPro" id="IPR036034">
    <property type="entry name" value="PDZ_sf"/>
</dbReference>
<dbReference type="CDD" id="cd06704">
    <property type="entry name" value="PDZ1_Scribble-like"/>
    <property type="match status" value="1"/>
</dbReference>
<dbReference type="CDD" id="cd06702">
    <property type="entry name" value="PDZ3_Scribble-like"/>
    <property type="match status" value="1"/>
</dbReference>
<organism evidence="3 4">
    <name type="scientific">Molorchus minor</name>
    <dbReference type="NCBI Taxonomy" id="1323400"/>
    <lineage>
        <taxon>Eukaryota</taxon>
        <taxon>Metazoa</taxon>
        <taxon>Ecdysozoa</taxon>
        <taxon>Arthropoda</taxon>
        <taxon>Hexapoda</taxon>
        <taxon>Insecta</taxon>
        <taxon>Pterygota</taxon>
        <taxon>Neoptera</taxon>
        <taxon>Endopterygota</taxon>
        <taxon>Coleoptera</taxon>
        <taxon>Polyphaga</taxon>
        <taxon>Cucujiformia</taxon>
        <taxon>Chrysomeloidea</taxon>
        <taxon>Cerambycidae</taxon>
        <taxon>Lamiinae</taxon>
        <taxon>Monochamini</taxon>
        <taxon>Molorchus</taxon>
    </lineage>
</organism>
<feature type="compositionally biased region" description="Basic and acidic residues" evidence="1">
    <location>
        <begin position="277"/>
        <end position="289"/>
    </location>
</feature>
<comment type="caution">
    <text evidence="3">The sequence shown here is derived from an EMBL/GenBank/DDBJ whole genome shotgun (WGS) entry which is preliminary data.</text>
</comment>
<feature type="compositionally biased region" description="Pro residues" evidence="1">
    <location>
        <begin position="116"/>
        <end position="139"/>
    </location>
</feature>
<evidence type="ECO:0000313" key="4">
    <source>
        <dbReference type="Proteomes" id="UP001162164"/>
    </source>
</evidence>
<feature type="domain" description="PDZ" evidence="2">
    <location>
        <begin position="651"/>
        <end position="743"/>
    </location>
</feature>
<dbReference type="InterPro" id="IPR050614">
    <property type="entry name" value="Synaptic_Scaffolding_LAP-MAGUK"/>
</dbReference>
<proteinExistence type="predicted"/>
<protein>
    <recommendedName>
        <fullName evidence="2">PDZ domain-containing protein</fullName>
    </recommendedName>
</protein>
<feature type="domain" description="PDZ" evidence="2">
    <location>
        <begin position="136"/>
        <end position="224"/>
    </location>
</feature>
<dbReference type="PANTHER" id="PTHR23119">
    <property type="entry name" value="DISCS LARGE"/>
    <property type="match status" value="1"/>
</dbReference>
<feature type="region of interest" description="Disordered" evidence="1">
    <location>
        <begin position="401"/>
        <end position="448"/>
    </location>
</feature>
<keyword evidence="4" id="KW-1185">Reference proteome</keyword>
<evidence type="ECO:0000256" key="1">
    <source>
        <dbReference type="SAM" id="MobiDB-lite"/>
    </source>
</evidence>
<feature type="region of interest" description="Disordered" evidence="1">
    <location>
        <begin position="277"/>
        <end position="378"/>
    </location>
</feature>
<feature type="domain" description="PDZ" evidence="2">
    <location>
        <begin position="21"/>
        <end position="108"/>
    </location>
</feature>
<dbReference type="EMBL" id="JAPWTJ010000517">
    <property type="protein sequence ID" value="KAJ8977705.1"/>
    <property type="molecule type" value="Genomic_DNA"/>
</dbReference>
<dbReference type="Pfam" id="PF00595">
    <property type="entry name" value="PDZ"/>
    <property type="match status" value="4"/>
</dbReference>
<evidence type="ECO:0000259" key="2">
    <source>
        <dbReference type="PROSITE" id="PS50106"/>
    </source>
</evidence>
<feature type="non-terminal residue" evidence="3">
    <location>
        <position position="871"/>
    </location>
</feature>
<dbReference type="SUPFAM" id="SSF50156">
    <property type="entry name" value="PDZ domain-like"/>
    <property type="match status" value="4"/>
</dbReference>
<feature type="region of interest" description="Disordered" evidence="1">
    <location>
        <begin position="226"/>
        <end position="246"/>
    </location>
</feature>
<accession>A0ABQ9JJL9</accession>
<dbReference type="Proteomes" id="UP001162164">
    <property type="component" value="Unassembled WGS sequence"/>
</dbReference>
<dbReference type="CDD" id="cd06701">
    <property type="entry name" value="PDZ4_Scribble-like"/>
    <property type="match status" value="1"/>
</dbReference>
<feature type="compositionally biased region" description="Polar residues" evidence="1">
    <location>
        <begin position="231"/>
        <end position="243"/>
    </location>
</feature>
<dbReference type="PANTHER" id="PTHR23119:SF44">
    <property type="entry name" value="PROTEIN LAP4"/>
    <property type="match status" value="1"/>
</dbReference>
<feature type="compositionally biased region" description="Low complexity" evidence="1">
    <location>
        <begin position="401"/>
        <end position="417"/>
    </location>
</feature>
<dbReference type="SMART" id="SM00228">
    <property type="entry name" value="PDZ"/>
    <property type="match status" value="4"/>
</dbReference>
<dbReference type="PROSITE" id="PS50106">
    <property type="entry name" value="PDZ"/>
    <property type="match status" value="4"/>
</dbReference>
<reference evidence="3" key="1">
    <citation type="journal article" date="2023" name="Insect Mol. Biol.">
        <title>Genome sequencing provides insights into the evolution of gene families encoding plant cell wall-degrading enzymes in longhorned beetles.</title>
        <authorList>
            <person name="Shin N.R."/>
            <person name="Okamura Y."/>
            <person name="Kirsch R."/>
            <person name="Pauchet Y."/>
        </authorList>
    </citation>
    <scope>NUCLEOTIDE SEQUENCE</scope>
    <source>
        <strain evidence="3">MMC_N1</strain>
    </source>
</reference>
<feature type="compositionally biased region" description="Low complexity" evidence="1">
    <location>
        <begin position="324"/>
        <end position="337"/>
    </location>
</feature>
<feature type="compositionally biased region" description="Low complexity" evidence="1">
    <location>
        <begin position="353"/>
        <end position="369"/>
    </location>
</feature>
<dbReference type="Gene3D" id="2.30.42.10">
    <property type="match status" value="4"/>
</dbReference>